<evidence type="ECO:0000256" key="1">
    <source>
        <dbReference type="SAM" id="MobiDB-lite"/>
    </source>
</evidence>
<protein>
    <submittedName>
        <fullName evidence="2">Uncharacterized protein</fullName>
    </submittedName>
</protein>
<reference evidence="2 3" key="1">
    <citation type="submission" date="2018-06" db="EMBL/GenBank/DDBJ databases">
        <title>Complete Genomes of Monosporascus.</title>
        <authorList>
            <person name="Robinson A.J."/>
            <person name="Natvig D.O."/>
        </authorList>
    </citation>
    <scope>NUCLEOTIDE SEQUENCE [LARGE SCALE GENOMIC DNA]</scope>
    <source>
        <strain evidence="2 3">CBS 609.92</strain>
    </source>
</reference>
<organism evidence="2 3">
    <name type="scientific">Monosporascus cannonballus</name>
    <dbReference type="NCBI Taxonomy" id="155416"/>
    <lineage>
        <taxon>Eukaryota</taxon>
        <taxon>Fungi</taxon>
        <taxon>Dikarya</taxon>
        <taxon>Ascomycota</taxon>
        <taxon>Pezizomycotina</taxon>
        <taxon>Sordariomycetes</taxon>
        <taxon>Xylariomycetidae</taxon>
        <taxon>Xylariales</taxon>
        <taxon>Xylariales incertae sedis</taxon>
        <taxon>Monosporascus</taxon>
    </lineage>
</organism>
<evidence type="ECO:0000313" key="3">
    <source>
        <dbReference type="Proteomes" id="UP000294003"/>
    </source>
</evidence>
<name>A0ABY0HEU6_9PEZI</name>
<dbReference type="EMBL" id="QJNS01000046">
    <property type="protein sequence ID" value="RYO91007.1"/>
    <property type="molecule type" value="Genomic_DNA"/>
</dbReference>
<comment type="caution">
    <text evidence="2">The sequence shown here is derived from an EMBL/GenBank/DDBJ whole genome shotgun (WGS) entry which is preliminary data.</text>
</comment>
<gene>
    <name evidence="2" type="ORF">DL762_002438</name>
</gene>
<accession>A0ABY0HEU6</accession>
<feature type="region of interest" description="Disordered" evidence="1">
    <location>
        <begin position="98"/>
        <end position="155"/>
    </location>
</feature>
<sequence length="155" mass="16462">MALLGSTDIRNLVALCCVQDPNEWPELEDLLGEVERYVKAKEQQDYVGKKDYENESNAAISRIVREVMLDEKGKEEAEPTAPLGPAFLSTPPLGPSLLNHFPGVGRDPLDAYGIPPPPPGLGPGSDGAGGYPPRPPGFGCDSFTGKGSHGAPPKR</sequence>
<evidence type="ECO:0000313" key="2">
    <source>
        <dbReference type="EMBL" id="RYO91007.1"/>
    </source>
</evidence>
<keyword evidence="3" id="KW-1185">Reference proteome</keyword>
<dbReference type="Proteomes" id="UP000294003">
    <property type="component" value="Unassembled WGS sequence"/>
</dbReference>
<proteinExistence type="predicted"/>